<gene>
    <name evidence="1" type="ORF">H5410_031986</name>
</gene>
<dbReference type="Proteomes" id="UP000824120">
    <property type="component" value="Chromosome 6"/>
</dbReference>
<accession>A0A9J5YLP9</accession>
<sequence length="111" mass="12662">ASNHIPCSYVPSLEEKIKSAMKMSSWRIAEQFREASPYRPMIENAKMLKANAKRQCTRPKGGSPGGSMISTNFPSDPLQYKLSTTINTYLNRFWETLFLSLKVLKVLSPRY</sequence>
<organism evidence="1 2">
    <name type="scientific">Solanum commersonii</name>
    <name type="common">Commerson's wild potato</name>
    <name type="synonym">Commerson's nightshade</name>
    <dbReference type="NCBI Taxonomy" id="4109"/>
    <lineage>
        <taxon>Eukaryota</taxon>
        <taxon>Viridiplantae</taxon>
        <taxon>Streptophyta</taxon>
        <taxon>Embryophyta</taxon>
        <taxon>Tracheophyta</taxon>
        <taxon>Spermatophyta</taxon>
        <taxon>Magnoliopsida</taxon>
        <taxon>eudicotyledons</taxon>
        <taxon>Gunneridae</taxon>
        <taxon>Pentapetalae</taxon>
        <taxon>asterids</taxon>
        <taxon>lamiids</taxon>
        <taxon>Solanales</taxon>
        <taxon>Solanaceae</taxon>
        <taxon>Solanoideae</taxon>
        <taxon>Solaneae</taxon>
        <taxon>Solanum</taxon>
    </lineage>
</organism>
<evidence type="ECO:0000313" key="2">
    <source>
        <dbReference type="Proteomes" id="UP000824120"/>
    </source>
</evidence>
<feature type="non-terminal residue" evidence="1">
    <location>
        <position position="1"/>
    </location>
</feature>
<proteinExistence type="predicted"/>
<keyword evidence="2" id="KW-1185">Reference proteome</keyword>
<name>A0A9J5YLP9_SOLCO</name>
<dbReference type="AlphaFoldDB" id="A0A9J5YLP9"/>
<protein>
    <submittedName>
        <fullName evidence="1">Uncharacterized protein</fullName>
    </submittedName>
</protein>
<comment type="caution">
    <text evidence="1">The sequence shown here is derived from an EMBL/GenBank/DDBJ whole genome shotgun (WGS) entry which is preliminary data.</text>
</comment>
<dbReference type="EMBL" id="JACXVP010000006">
    <property type="protein sequence ID" value="KAG5600616.1"/>
    <property type="molecule type" value="Genomic_DNA"/>
</dbReference>
<reference evidence="1 2" key="1">
    <citation type="submission" date="2020-09" db="EMBL/GenBank/DDBJ databases">
        <title>De no assembly of potato wild relative species, Solanum commersonii.</title>
        <authorList>
            <person name="Cho K."/>
        </authorList>
    </citation>
    <scope>NUCLEOTIDE SEQUENCE [LARGE SCALE GENOMIC DNA]</scope>
    <source>
        <strain evidence="1">LZ3.2</strain>
        <tissue evidence="1">Leaf</tissue>
    </source>
</reference>
<evidence type="ECO:0000313" key="1">
    <source>
        <dbReference type="EMBL" id="KAG5600616.1"/>
    </source>
</evidence>